<evidence type="ECO:0000256" key="8">
    <source>
        <dbReference type="ARBA" id="ARBA00023242"/>
    </source>
</evidence>
<keyword evidence="7" id="KW-0804">Transcription</keyword>
<dbReference type="Proteomes" id="UP001430953">
    <property type="component" value="Unassembled WGS sequence"/>
</dbReference>
<feature type="compositionally biased region" description="Polar residues" evidence="10">
    <location>
        <begin position="140"/>
        <end position="160"/>
    </location>
</feature>
<keyword evidence="4" id="KW-0805">Transcription regulation</keyword>
<evidence type="ECO:0000256" key="1">
    <source>
        <dbReference type="ARBA" id="ARBA00004123"/>
    </source>
</evidence>
<comment type="subcellular location">
    <subcellularLocation>
        <location evidence="1">Nucleus</location>
    </subcellularLocation>
</comment>
<evidence type="ECO:0000313" key="12">
    <source>
        <dbReference type="Proteomes" id="UP001430953"/>
    </source>
</evidence>
<feature type="region of interest" description="Disordered" evidence="10">
    <location>
        <begin position="126"/>
        <end position="166"/>
    </location>
</feature>
<dbReference type="GO" id="GO:0016592">
    <property type="term" value="C:mediator complex"/>
    <property type="evidence" value="ECO:0007669"/>
    <property type="project" value="TreeGrafter"/>
</dbReference>
<dbReference type="PANTHER" id="PTHR13512:SF2">
    <property type="entry name" value="MEDIATOR OF RNA POLYMERASE II TRANSCRIPTION SUBUNIT 28"/>
    <property type="match status" value="1"/>
</dbReference>
<evidence type="ECO:0000256" key="5">
    <source>
        <dbReference type="ARBA" id="ARBA00023054"/>
    </source>
</evidence>
<reference evidence="11 12" key="1">
    <citation type="submission" date="2023-03" db="EMBL/GenBank/DDBJ databases">
        <title>High recombination rates correlate with genetic variation in Cardiocondyla obscurior ants.</title>
        <authorList>
            <person name="Errbii M."/>
        </authorList>
    </citation>
    <scope>NUCLEOTIDE SEQUENCE [LARGE SCALE GENOMIC DNA]</scope>
    <source>
        <strain evidence="11">Alpha-2009</strain>
        <tissue evidence="11">Whole body</tissue>
    </source>
</reference>
<evidence type="ECO:0000313" key="11">
    <source>
        <dbReference type="EMBL" id="KAL0132750.1"/>
    </source>
</evidence>
<dbReference type="PANTHER" id="PTHR13512">
    <property type="entry name" value="MEDIATOR COMPLEX SUBUNIT 28"/>
    <property type="match status" value="1"/>
</dbReference>
<keyword evidence="12" id="KW-1185">Reference proteome</keyword>
<sequence>MATPTNSSGNLIDEFEESFQQCLSILTKDEGAANGGTGASGGLIVDKDEGRAEMEQATMRFIDLARQTEAFFLQKRFLLSALKPELLVKEEINELRLELARKEELIKRHNDKISVWQSMLSDLQGWAQSPAQGPAPSGLPNGNQSGQNPQVGSGGTNASMQQQQQILQHQQQLQQQLQQQQQQQHPQLQQQLQQQMQHPLQQQVQQGSGGPPTSSLQGVGVPVNQQGMFMAQGGVGGRATGFPVGGMGSSALQGPLAYLEKTTSNIGMPERRS</sequence>
<organism evidence="11 12">
    <name type="scientific">Cardiocondyla obscurior</name>
    <dbReference type="NCBI Taxonomy" id="286306"/>
    <lineage>
        <taxon>Eukaryota</taxon>
        <taxon>Metazoa</taxon>
        <taxon>Ecdysozoa</taxon>
        <taxon>Arthropoda</taxon>
        <taxon>Hexapoda</taxon>
        <taxon>Insecta</taxon>
        <taxon>Pterygota</taxon>
        <taxon>Neoptera</taxon>
        <taxon>Endopterygota</taxon>
        <taxon>Hymenoptera</taxon>
        <taxon>Apocrita</taxon>
        <taxon>Aculeata</taxon>
        <taxon>Formicoidea</taxon>
        <taxon>Formicidae</taxon>
        <taxon>Myrmicinae</taxon>
        <taxon>Cardiocondyla</taxon>
    </lineage>
</organism>
<dbReference type="AlphaFoldDB" id="A0AAW2GZK9"/>
<keyword evidence="8" id="KW-0539">Nucleus</keyword>
<keyword evidence="5" id="KW-0175">Coiled coil</keyword>
<comment type="similarity">
    <text evidence="2">Belongs to the Mediator complex subunit 28 family.</text>
</comment>
<protein>
    <recommendedName>
        <fullName evidence="3">Mediator of RNA polymerase II transcription subunit 28</fullName>
    </recommendedName>
    <alternativeName>
        <fullName evidence="9">Mediator complex subunit 28</fullName>
    </alternativeName>
</protein>
<comment type="caution">
    <text evidence="11">The sequence shown here is derived from an EMBL/GenBank/DDBJ whole genome shotgun (WGS) entry which is preliminary data.</text>
</comment>
<dbReference type="EMBL" id="JADYXP020000001">
    <property type="protein sequence ID" value="KAL0132750.1"/>
    <property type="molecule type" value="Genomic_DNA"/>
</dbReference>
<name>A0AAW2GZK9_9HYME</name>
<feature type="compositionally biased region" description="Low complexity" evidence="10">
    <location>
        <begin position="189"/>
        <end position="206"/>
    </location>
</feature>
<keyword evidence="6" id="KW-0010">Activator</keyword>
<evidence type="ECO:0000256" key="4">
    <source>
        <dbReference type="ARBA" id="ARBA00023015"/>
    </source>
</evidence>
<gene>
    <name evidence="11" type="ORF">PUN28_000467</name>
</gene>
<accession>A0AAW2GZK9</accession>
<evidence type="ECO:0000256" key="3">
    <source>
        <dbReference type="ARBA" id="ARBA00019683"/>
    </source>
</evidence>
<dbReference type="InterPro" id="IPR021640">
    <property type="entry name" value="Mediator_Med28"/>
</dbReference>
<evidence type="ECO:0000256" key="6">
    <source>
        <dbReference type="ARBA" id="ARBA00023159"/>
    </source>
</evidence>
<evidence type="ECO:0000256" key="7">
    <source>
        <dbReference type="ARBA" id="ARBA00023163"/>
    </source>
</evidence>
<evidence type="ECO:0000256" key="10">
    <source>
        <dbReference type="SAM" id="MobiDB-lite"/>
    </source>
</evidence>
<dbReference type="Pfam" id="PF11594">
    <property type="entry name" value="Med28"/>
    <property type="match status" value="1"/>
</dbReference>
<proteinExistence type="inferred from homology"/>
<feature type="region of interest" description="Disordered" evidence="10">
    <location>
        <begin position="189"/>
        <end position="217"/>
    </location>
</feature>
<evidence type="ECO:0000256" key="9">
    <source>
        <dbReference type="ARBA" id="ARBA00031964"/>
    </source>
</evidence>
<evidence type="ECO:0000256" key="2">
    <source>
        <dbReference type="ARBA" id="ARBA00005571"/>
    </source>
</evidence>